<feature type="domain" description="CBS" evidence="2">
    <location>
        <begin position="22"/>
        <end position="78"/>
    </location>
</feature>
<organism evidence="3 4">
    <name type="scientific">Paraburkholderia tagetis</name>
    <dbReference type="NCBI Taxonomy" id="2913261"/>
    <lineage>
        <taxon>Bacteria</taxon>
        <taxon>Pseudomonadati</taxon>
        <taxon>Pseudomonadota</taxon>
        <taxon>Betaproteobacteria</taxon>
        <taxon>Burkholderiales</taxon>
        <taxon>Burkholderiaceae</taxon>
        <taxon>Paraburkholderia</taxon>
    </lineage>
</organism>
<dbReference type="RefSeq" id="WP_238466828.1">
    <property type="nucleotide sequence ID" value="NZ_JAKLJA010000029.1"/>
</dbReference>
<evidence type="ECO:0000259" key="2">
    <source>
        <dbReference type="PROSITE" id="PS51371"/>
    </source>
</evidence>
<dbReference type="SMART" id="SM00116">
    <property type="entry name" value="CBS"/>
    <property type="match status" value="1"/>
</dbReference>
<proteinExistence type="predicted"/>
<evidence type="ECO:0000313" key="3">
    <source>
        <dbReference type="EMBL" id="MCG5076916.1"/>
    </source>
</evidence>
<dbReference type="Proteomes" id="UP001139308">
    <property type="component" value="Unassembled WGS sequence"/>
</dbReference>
<gene>
    <name evidence="3" type="ORF">L5014_26795</name>
</gene>
<keyword evidence="1" id="KW-0129">CBS domain</keyword>
<dbReference type="Gene3D" id="3.10.580.10">
    <property type="entry name" value="CBS-domain"/>
    <property type="match status" value="1"/>
</dbReference>
<comment type="caution">
    <text evidence="3">The sequence shown here is derived from an EMBL/GenBank/DDBJ whole genome shotgun (WGS) entry which is preliminary data.</text>
</comment>
<keyword evidence="4" id="KW-1185">Reference proteome</keyword>
<accession>A0A9X1UL09</accession>
<protein>
    <submittedName>
        <fullName evidence="3">CBS domain-containing protein</fullName>
    </submittedName>
</protein>
<dbReference type="InterPro" id="IPR000644">
    <property type="entry name" value="CBS_dom"/>
</dbReference>
<dbReference type="InterPro" id="IPR046342">
    <property type="entry name" value="CBS_dom_sf"/>
</dbReference>
<dbReference type="EMBL" id="JAKLJA010000029">
    <property type="protein sequence ID" value="MCG5076916.1"/>
    <property type="molecule type" value="Genomic_DNA"/>
</dbReference>
<dbReference type="PROSITE" id="PS51371">
    <property type="entry name" value="CBS"/>
    <property type="match status" value="1"/>
</dbReference>
<dbReference type="SUPFAM" id="SSF54631">
    <property type="entry name" value="CBS-domain pair"/>
    <property type="match status" value="1"/>
</dbReference>
<reference evidence="3" key="1">
    <citation type="submission" date="2022-01" db="EMBL/GenBank/DDBJ databases">
        <title>Genome sequence and assembly of Parabukholderia sp. RG36.</title>
        <authorList>
            <person name="Chhetri G."/>
        </authorList>
    </citation>
    <scope>NUCLEOTIDE SEQUENCE</scope>
    <source>
        <strain evidence="3">RG36</strain>
    </source>
</reference>
<evidence type="ECO:0000256" key="1">
    <source>
        <dbReference type="PROSITE-ProRule" id="PRU00703"/>
    </source>
</evidence>
<dbReference type="Pfam" id="PF00571">
    <property type="entry name" value="CBS"/>
    <property type="match status" value="1"/>
</dbReference>
<name>A0A9X1UL09_9BURK</name>
<dbReference type="AlphaFoldDB" id="A0A9X1UL09"/>
<sequence>MRPRELASEYVNEHARLVADVLTTDVLTVAEDASPGKIAELMGKHRIKRISVLNNGRITGLVSCADPIRALVSVEPDLRGVSRQATEKCAKPFAPH</sequence>
<evidence type="ECO:0000313" key="4">
    <source>
        <dbReference type="Proteomes" id="UP001139308"/>
    </source>
</evidence>